<dbReference type="GO" id="GO:0006271">
    <property type="term" value="P:DNA strand elongation involved in DNA replication"/>
    <property type="evidence" value="ECO:0007669"/>
    <property type="project" value="TreeGrafter"/>
</dbReference>
<evidence type="ECO:0000313" key="7">
    <source>
        <dbReference type="EMBL" id="KAF2657334.1"/>
    </source>
</evidence>
<dbReference type="Gene3D" id="3.60.21.50">
    <property type="match status" value="1"/>
</dbReference>
<comment type="subcellular location">
    <subcellularLocation>
        <location evidence="1">Nucleus</location>
    </subcellularLocation>
</comment>
<evidence type="ECO:0000313" key="8">
    <source>
        <dbReference type="Proteomes" id="UP000799324"/>
    </source>
</evidence>
<dbReference type="GO" id="GO:0003677">
    <property type="term" value="F:DNA binding"/>
    <property type="evidence" value="ECO:0007669"/>
    <property type="project" value="InterPro"/>
</dbReference>
<protein>
    <submittedName>
        <fullName evidence="7">DNA polymeras-like protein subunit delta-2</fullName>
    </submittedName>
</protein>
<keyword evidence="3" id="KW-0235">DNA replication</keyword>
<evidence type="ECO:0000256" key="3">
    <source>
        <dbReference type="ARBA" id="ARBA00022705"/>
    </source>
</evidence>
<dbReference type="OrthoDB" id="3763at2759"/>
<dbReference type="CDD" id="cd07387">
    <property type="entry name" value="MPP_PolD2_C"/>
    <property type="match status" value="1"/>
</dbReference>
<organism evidence="7 8">
    <name type="scientific">Lophiostoma macrostomum CBS 122681</name>
    <dbReference type="NCBI Taxonomy" id="1314788"/>
    <lineage>
        <taxon>Eukaryota</taxon>
        <taxon>Fungi</taxon>
        <taxon>Dikarya</taxon>
        <taxon>Ascomycota</taxon>
        <taxon>Pezizomycotina</taxon>
        <taxon>Dothideomycetes</taxon>
        <taxon>Pleosporomycetidae</taxon>
        <taxon>Pleosporales</taxon>
        <taxon>Lophiostomataceae</taxon>
        <taxon>Lophiostoma</taxon>
    </lineage>
</organism>
<dbReference type="GO" id="GO:0043625">
    <property type="term" value="C:delta DNA polymerase complex"/>
    <property type="evidence" value="ECO:0007669"/>
    <property type="project" value="TreeGrafter"/>
</dbReference>
<name>A0A6A6TFC2_9PLEO</name>
<accession>A0A6A6TFC2</accession>
<evidence type="ECO:0000256" key="2">
    <source>
        <dbReference type="ARBA" id="ARBA00006035"/>
    </source>
</evidence>
<dbReference type="EMBL" id="MU004326">
    <property type="protein sequence ID" value="KAF2657334.1"/>
    <property type="molecule type" value="Genomic_DNA"/>
</dbReference>
<gene>
    <name evidence="7" type="ORF">K491DRAFT_691156</name>
</gene>
<dbReference type="InterPro" id="IPR024826">
    <property type="entry name" value="DNA_pol_delta/II_ssu"/>
</dbReference>
<dbReference type="InterPro" id="IPR007185">
    <property type="entry name" value="DNA_pol_a/d/e_bsu"/>
</dbReference>
<dbReference type="PANTHER" id="PTHR10416:SF0">
    <property type="entry name" value="DNA POLYMERASE DELTA SUBUNIT 2"/>
    <property type="match status" value="1"/>
</dbReference>
<reference evidence="7" key="1">
    <citation type="journal article" date="2020" name="Stud. Mycol.">
        <title>101 Dothideomycetes genomes: a test case for predicting lifestyles and emergence of pathogens.</title>
        <authorList>
            <person name="Haridas S."/>
            <person name="Albert R."/>
            <person name="Binder M."/>
            <person name="Bloem J."/>
            <person name="Labutti K."/>
            <person name="Salamov A."/>
            <person name="Andreopoulos B."/>
            <person name="Baker S."/>
            <person name="Barry K."/>
            <person name="Bills G."/>
            <person name="Bluhm B."/>
            <person name="Cannon C."/>
            <person name="Castanera R."/>
            <person name="Culley D."/>
            <person name="Daum C."/>
            <person name="Ezra D."/>
            <person name="Gonzalez J."/>
            <person name="Henrissat B."/>
            <person name="Kuo A."/>
            <person name="Liang C."/>
            <person name="Lipzen A."/>
            <person name="Lutzoni F."/>
            <person name="Magnuson J."/>
            <person name="Mondo S."/>
            <person name="Nolan M."/>
            <person name="Ohm R."/>
            <person name="Pangilinan J."/>
            <person name="Park H.-J."/>
            <person name="Ramirez L."/>
            <person name="Alfaro M."/>
            <person name="Sun H."/>
            <person name="Tritt A."/>
            <person name="Yoshinaga Y."/>
            <person name="Zwiers L.-H."/>
            <person name="Turgeon B."/>
            <person name="Goodwin S."/>
            <person name="Spatafora J."/>
            <person name="Crous P."/>
            <person name="Grigoriev I."/>
        </authorList>
    </citation>
    <scope>NUCLEOTIDE SEQUENCE</scope>
    <source>
        <strain evidence="7">CBS 122681</strain>
    </source>
</reference>
<proteinExistence type="inferred from homology"/>
<evidence type="ECO:0000256" key="4">
    <source>
        <dbReference type="ARBA" id="ARBA00023242"/>
    </source>
</evidence>
<dbReference type="InterPro" id="IPR040663">
    <property type="entry name" value="DNA_pol_D_N"/>
</dbReference>
<sequence>MDAPDGNLLTGEPFIEPTYVPSRLPSVYNPLHTFELPKGTERHYQQQFADMYFLRLAQLRDAVIRRAEEAWADFKLGDERAQMVDRVLDVRQGQLCWVVGTVYMEMGLKPNVLDDIAKEHWIAAPPARETYMSGTAKDEMMLEDESGRLRVTGESLNQHYVTGCVLAALGTEQADGTFQVIATQHADLPRQPQRYERDDSSLAVAQKPRLKREKAGKLAIVSGLGITGRDDQEIWLDLLSEYLTGEATGNPDQTNAAQISRLIIAGDSMLQSGPILSREEFLAKKSGKKHYGYDAGDYNALPTDRFDTFLTDLLPAIPITLLPGAADPANVALPQQPLHPALFPHSRAYANPPAESTETIEGLDSVTNPWEGDIDGWRVLATGGQTIDDLLKYVDKVNVMDVMESMLRWRSVAPTAPDTLWCYPFQDDDPLLVKDCPHIYIAGNQKRFQKRVIKGPVDQQVLLLAVPKFREKKVIVVVDMESMDVEIVKFRMRRPAKVAKAS</sequence>
<feature type="domain" description="DNA polymerase alpha/delta/epsilon subunit B" evidence="5">
    <location>
        <begin position="219"/>
        <end position="449"/>
    </location>
</feature>
<dbReference type="PANTHER" id="PTHR10416">
    <property type="entry name" value="DNA POLYMERASE DELTA SUBUNIT 2"/>
    <property type="match status" value="1"/>
</dbReference>
<keyword evidence="8" id="KW-1185">Reference proteome</keyword>
<dbReference type="Pfam" id="PF18018">
    <property type="entry name" value="DNA_pol_D_N"/>
    <property type="match status" value="1"/>
</dbReference>
<evidence type="ECO:0000259" key="6">
    <source>
        <dbReference type="Pfam" id="PF18018"/>
    </source>
</evidence>
<evidence type="ECO:0000259" key="5">
    <source>
        <dbReference type="Pfam" id="PF04042"/>
    </source>
</evidence>
<dbReference type="Pfam" id="PF04042">
    <property type="entry name" value="DNA_pol_E_B"/>
    <property type="match status" value="1"/>
</dbReference>
<keyword evidence="4" id="KW-0539">Nucleus</keyword>
<comment type="similarity">
    <text evidence="2">Belongs to the DNA polymerase delta/II small subunit family.</text>
</comment>
<dbReference type="InterPro" id="IPR041863">
    <property type="entry name" value="PolD2_C"/>
</dbReference>
<feature type="domain" description="DNA polymerase delta subunit OB-fold" evidence="6">
    <location>
        <begin position="47"/>
        <end position="180"/>
    </location>
</feature>
<evidence type="ECO:0000256" key="1">
    <source>
        <dbReference type="ARBA" id="ARBA00004123"/>
    </source>
</evidence>
<dbReference type="Proteomes" id="UP000799324">
    <property type="component" value="Unassembled WGS sequence"/>
</dbReference>
<dbReference type="AlphaFoldDB" id="A0A6A6TFC2"/>